<comment type="caution">
    <text evidence="1">The sequence shown here is derived from an EMBL/GenBank/DDBJ whole genome shotgun (WGS) entry which is preliminary data.</text>
</comment>
<gene>
    <name evidence="1" type="ORF">J27TS8_04980</name>
</gene>
<dbReference type="Proteomes" id="UP000682111">
    <property type="component" value="Unassembled WGS sequence"/>
</dbReference>
<accession>A0A919WEN9</accession>
<dbReference type="RefSeq" id="WP_212933360.1">
    <property type="nucleotide sequence ID" value="NZ_BORC01000001.1"/>
</dbReference>
<reference evidence="1" key="1">
    <citation type="submission" date="2021-03" db="EMBL/GenBank/DDBJ databases">
        <title>Antimicrobial resistance genes in bacteria isolated from Japanese honey, and their potential for conferring macrolide and lincosamide resistance in the American foulbrood pathogen Paenibacillus larvae.</title>
        <authorList>
            <person name="Okamoto M."/>
            <person name="Kumagai M."/>
            <person name="Kanamori H."/>
            <person name="Takamatsu D."/>
        </authorList>
    </citation>
    <scope>NUCLEOTIDE SEQUENCE</scope>
    <source>
        <strain evidence="1">J27TS8</strain>
    </source>
</reference>
<sequence length="50" mass="5665">MDFTKGEMLIITGLAAMVEEEGKTPHEAIQRAREIENQVFFALGDLKKEE</sequence>
<dbReference type="EMBL" id="BORC01000001">
    <property type="protein sequence ID" value="GIN60505.1"/>
    <property type="molecule type" value="Genomic_DNA"/>
</dbReference>
<keyword evidence="2" id="KW-1185">Reference proteome</keyword>
<name>A0A919WEN9_9BACI</name>
<organism evidence="1 2">
    <name type="scientific">Robertmurraya siralis</name>
    <dbReference type="NCBI Taxonomy" id="77777"/>
    <lineage>
        <taxon>Bacteria</taxon>
        <taxon>Bacillati</taxon>
        <taxon>Bacillota</taxon>
        <taxon>Bacilli</taxon>
        <taxon>Bacillales</taxon>
        <taxon>Bacillaceae</taxon>
        <taxon>Robertmurraya</taxon>
    </lineage>
</organism>
<evidence type="ECO:0000313" key="2">
    <source>
        <dbReference type="Proteomes" id="UP000682111"/>
    </source>
</evidence>
<evidence type="ECO:0000313" key="1">
    <source>
        <dbReference type="EMBL" id="GIN60505.1"/>
    </source>
</evidence>
<proteinExistence type="predicted"/>
<protein>
    <submittedName>
        <fullName evidence="1">Uncharacterized protein</fullName>
    </submittedName>
</protein>
<dbReference type="AlphaFoldDB" id="A0A919WEN9"/>